<dbReference type="CDD" id="cd06223">
    <property type="entry name" value="PRTases_typeI"/>
    <property type="match status" value="1"/>
</dbReference>
<proteinExistence type="inferred from homology"/>
<dbReference type="InterPro" id="IPR044005">
    <property type="entry name" value="DZR_2"/>
</dbReference>
<evidence type="ECO:0000259" key="2">
    <source>
        <dbReference type="Pfam" id="PF18912"/>
    </source>
</evidence>
<dbReference type="InterPro" id="IPR051910">
    <property type="entry name" value="ComF/GntX_DNA_util-trans"/>
</dbReference>
<feature type="domain" description="Double zinc ribbon" evidence="2">
    <location>
        <begin position="9"/>
        <end position="65"/>
    </location>
</feature>
<reference evidence="3" key="1">
    <citation type="journal article" date="2021" name="PeerJ">
        <title>Extensive microbial diversity within the chicken gut microbiome revealed by metagenomics and culture.</title>
        <authorList>
            <person name="Gilroy R."/>
            <person name="Ravi A."/>
            <person name="Getino M."/>
            <person name="Pursley I."/>
            <person name="Horton D.L."/>
            <person name="Alikhan N.F."/>
            <person name="Baker D."/>
            <person name="Gharbi K."/>
            <person name="Hall N."/>
            <person name="Watson M."/>
            <person name="Adriaenssens E.M."/>
            <person name="Foster-Nyarko E."/>
            <person name="Jarju S."/>
            <person name="Secka A."/>
            <person name="Antonio M."/>
            <person name="Oren A."/>
            <person name="Chaudhuri R.R."/>
            <person name="La Ragione R."/>
            <person name="Hildebrand F."/>
            <person name="Pallen M.J."/>
        </authorList>
    </citation>
    <scope>NUCLEOTIDE SEQUENCE</scope>
    <source>
        <strain evidence="3">ChiSjej1B19-8411</strain>
    </source>
</reference>
<evidence type="ECO:0000313" key="4">
    <source>
        <dbReference type="Proteomes" id="UP000886817"/>
    </source>
</evidence>
<dbReference type="InterPro" id="IPR000836">
    <property type="entry name" value="PRTase_dom"/>
</dbReference>
<sequence>MKKWNDTIWNVLYPRRCPVCHEILGDSRWLVCPSCVGRLKPIGEPCCRICGKALTDREGELCADCGRHAHVFTAGRGIFPYNRWAHRSVLKYKEGGRREYERFYIQAAAVYGKIWAQSCRPQVLIPVPMYPKDRRKRGFFPAGELARGLSAAWNIPVDETLIRKVRRTKPQKEMDRAGRRRNVAGAFTGRAGDWGLQRIMLIDDVYTTGSTLDAAAAVAREHGVMEIYFLTVFTGDGY</sequence>
<gene>
    <name evidence="3" type="ORF">IAA45_05180</name>
</gene>
<name>A0A9D2B2U8_9FIRM</name>
<dbReference type="Pfam" id="PF18912">
    <property type="entry name" value="DZR_2"/>
    <property type="match status" value="1"/>
</dbReference>
<dbReference type="PANTHER" id="PTHR47505">
    <property type="entry name" value="DNA UTILIZATION PROTEIN YHGH"/>
    <property type="match status" value="1"/>
</dbReference>
<dbReference type="Gene3D" id="3.40.50.2020">
    <property type="match status" value="1"/>
</dbReference>
<evidence type="ECO:0000313" key="3">
    <source>
        <dbReference type="EMBL" id="HIX59093.1"/>
    </source>
</evidence>
<comment type="caution">
    <text evidence="3">The sequence shown here is derived from an EMBL/GenBank/DDBJ whole genome shotgun (WGS) entry which is preliminary data.</text>
</comment>
<dbReference type="InterPro" id="IPR029057">
    <property type="entry name" value="PRTase-like"/>
</dbReference>
<comment type="similarity">
    <text evidence="1">Belongs to the ComF/GntX family.</text>
</comment>
<protein>
    <submittedName>
        <fullName evidence="3">ComF family protein</fullName>
    </submittedName>
</protein>
<reference evidence="3" key="2">
    <citation type="submission" date="2021-04" db="EMBL/GenBank/DDBJ databases">
        <authorList>
            <person name="Gilroy R."/>
        </authorList>
    </citation>
    <scope>NUCLEOTIDE SEQUENCE</scope>
    <source>
        <strain evidence="3">ChiSjej1B19-8411</strain>
    </source>
</reference>
<accession>A0A9D2B2U8</accession>
<dbReference type="SUPFAM" id="SSF53271">
    <property type="entry name" value="PRTase-like"/>
    <property type="match status" value="1"/>
</dbReference>
<dbReference type="EMBL" id="DXEX01000117">
    <property type="protein sequence ID" value="HIX59093.1"/>
    <property type="molecule type" value="Genomic_DNA"/>
</dbReference>
<organism evidence="3 4">
    <name type="scientific">Candidatus Blautia gallistercoris</name>
    <dbReference type="NCBI Taxonomy" id="2838490"/>
    <lineage>
        <taxon>Bacteria</taxon>
        <taxon>Bacillati</taxon>
        <taxon>Bacillota</taxon>
        <taxon>Clostridia</taxon>
        <taxon>Lachnospirales</taxon>
        <taxon>Lachnospiraceae</taxon>
        <taxon>Blautia</taxon>
    </lineage>
</organism>
<dbReference type="AlphaFoldDB" id="A0A9D2B2U8"/>
<dbReference type="Proteomes" id="UP000886817">
    <property type="component" value="Unassembled WGS sequence"/>
</dbReference>
<evidence type="ECO:0000256" key="1">
    <source>
        <dbReference type="ARBA" id="ARBA00008007"/>
    </source>
</evidence>
<dbReference type="PANTHER" id="PTHR47505:SF1">
    <property type="entry name" value="DNA UTILIZATION PROTEIN YHGH"/>
    <property type="match status" value="1"/>
</dbReference>